<feature type="region of interest" description="Disordered" evidence="12">
    <location>
        <begin position="269"/>
        <end position="306"/>
    </location>
</feature>
<organism evidence="14 15">
    <name type="scientific">Claviceps pusilla</name>
    <dbReference type="NCBI Taxonomy" id="123648"/>
    <lineage>
        <taxon>Eukaryota</taxon>
        <taxon>Fungi</taxon>
        <taxon>Dikarya</taxon>
        <taxon>Ascomycota</taxon>
        <taxon>Pezizomycotina</taxon>
        <taxon>Sordariomycetes</taxon>
        <taxon>Hypocreomycetidae</taxon>
        <taxon>Hypocreales</taxon>
        <taxon>Clavicipitaceae</taxon>
        <taxon>Claviceps</taxon>
    </lineage>
</organism>
<proteinExistence type="inferred from homology"/>
<evidence type="ECO:0000313" key="15">
    <source>
        <dbReference type="Proteomes" id="UP000748025"/>
    </source>
</evidence>
<keyword evidence="15" id="KW-1185">Reference proteome</keyword>
<keyword evidence="6 13" id="KW-1133">Transmembrane helix</keyword>
<dbReference type="PRINTS" id="PR01239">
    <property type="entry name" value="EP450IICYP52"/>
</dbReference>
<dbReference type="SUPFAM" id="SSF48264">
    <property type="entry name" value="Cytochrome P450"/>
    <property type="match status" value="1"/>
</dbReference>
<evidence type="ECO:0000313" key="14">
    <source>
        <dbReference type="EMBL" id="KAG5987136.1"/>
    </source>
</evidence>
<dbReference type="InterPro" id="IPR002974">
    <property type="entry name" value="Cyt_P450_E_CYP52_ascomycetes"/>
</dbReference>
<evidence type="ECO:0000256" key="4">
    <source>
        <dbReference type="ARBA" id="ARBA00022692"/>
    </source>
</evidence>
<dbReference type="Gene3D" id="1.10.630.10">
    <property type="entry name" value="Cytochrome P450"/>
    <property type="match status" value="1"/>
</dbReference>
<evidence type="ECO:0000256" key="7">
    <source>
        <dbReference type="ARBA" id="ARBA00023002"/>
    </source>
</evidence>
<dbReference type="PANTHER" id="PTHR24287">
    <property type="entry name" value="P450, PUTATIVE (EUROFUNG)-RELATED"/>
    <property type="match status" value="1"/>
</dbReference>
<keyword evidence="5 11" id="KW-0479">Metal-binding</keyword>
<accession>A0A9P7N2W8</accession>
<keyword evidence="9 11" id="KW-0503">Monooxygenase</keyword>
<comment type="cofactor">
    <cofactor evidence="1">
        <name>heme</name>
        <dbReference type="ChEBI" id="CHEBI:30413"/>
    </cofactor>
</comment>
<evidence type="ECO:0000256" key="13">
    <source>
        <dbReference type="SAM" id="Phobius"/>
    </source>
</evidence>
<dbReference type="OrthoDB" id="1470350at2759"/>
<evidence type="ECO:0000256" key="12">
    <source>
        <dbReference type="SAM" id="MobiDB-lite"/>
    </source>
</evidence>
<gene>
    <name evidence="14" type="ORF">E4U43_005223</name>
</gene>
<dbReference type="Pfam" id="PF00067">
    <property type="entry name" value="p450"/>
    <property type="match status" value="1"/>
</dbReference>
<keyword evidence="4 13" id="KW-0812">Transmembrane</keyword>
<comment type="caution">
    <text evidence="14">The sequence shown here is derived from an EMBL/GenBank/DDBJ whole genome shotgun (WGS) entry which is preliminary data.</text>
</comment>
<feature type="transmembrane region" description="Helical" evidence="13">
    <location>
        <begin position="336"/>
        <end position="358"/>
    </location>
</feature>
<dbReference type="GO" id="GO:0016712">
    <property type="term" value="F:oxidoreductase activity, acting on paired donors, with incorporation or reduction of molecular oxygen, reduced flavin or flavoprotein as one donor, and incorporation of one atom of oxygen"/>
    <property type="evidence" value="ECO:0007669"/>
    <property type="project" value="InterPro"/>
</dbReference>
<keyword evidence="11" id="KW-0349">Heme</keyword>
<evidence type="ECO:0000256" key="9">
    <source>
        <dbReference type="ARBA" id="ARBA00023033"/>
    </source>
</evidence>
<comment type="subcellular location">
    <subcellularLocation>
        <location evidence="2">Membrane</location>
        <topology evidence="2">Single-pass membrane protein</topology>
    </subcellularLocation>
</comment>
<dbReference type="GO" id="GO:0016020">
    <property type="term" value="C:membrane"/>
    <property type="evidence" value="ECO:0007669"/>
    <property type="project" value="UniProtKB-SubCell"/>
</dbReference>
<dbReference type="InterPro" id="IPR047146">
    <property type="entry name" value="Cyt_P450_E_CYP52_fungi"/>
</dbReference>
<evidence type="ECO:0000256" key="6">
    <source>
        <dbReference type="ARBA" id="ARBA00022989"/>
    </source>
</evidence>
<evidence type="ECO:0000256" key="10">
    <source>
        <dbReference type="ARBA" id="ARBA00023136"/>
    </source>
</evidence>
<name>A0A9P7N2W8_9HYPO</name>
<dbReference type="PROSITE" id="PS00086">
    <property type="entry name" value="CYTOCHROME_P450"/>
    <property type="match status" value="1"/>
</dbReference>
<dbReference type="EMBL" id="SRPW01003401">
    <property type="protein sequence ID" value="KAG5987136.1"/>
    <property type="molecule type" value="Genomic_DNA"/>
</dbReference>
<evidence type="ECO:0000256" key="11">
    <source>
        <dbReference type="RuleBase" id="RU000461"/>
    </source>
</evidence>
<evidence type="ECO:0000256" key="1">
    <source>
        <dbReference type="ARBA" id="ARBA00001971"/>
    </source>
</evidence>
<dbReference type="PANTHER" id="PTHR24287:SF19">
    <property type="entry name" value="CYTOCHROME P450"/>
    <property type="match status" value="1"/>
</dbReference>
<reference evidence="14" key="1">
    <citation type="journal article" date="2020" name="bioRxiv">
        <title>Whole genome comparisons of ergot fungi reveals the divergence and evolution of species within the genus Claviceps are the result of varying mechanisms driving genome evolution and host range expansion.</title>
        <authorList>
            <person name="Wyka S.A."/>
            <person name="Mondo S.J."/>
            <person name="Liu M."/>
            <person name="Dettman J."/>
            <person name="Nalam V."/>
            <person name="Broders K.D."/>
        </authorList>
    </citation>
    <scope>NUCLEOTIDE SEQUENCE</scope>
    <source>
        <strain evidence="14">CCC 602</strain>
    </source>
</reference>
<feature type="transmembrane region" description="Helical" evidence="13">
    <location>
        <begin position="6"/>
        <end position="25"/>
    </location>
</feature>
<keyword evidence="10 13" id="KW-0472">Membrane</keyword>
<dbReference type="InterPro" id="IPR036396">
    <property type="entry name" value="Cyt_P450_sf"/>
</dbReference>
<feature type="compositionally biased region" description="Basic and acidic residues" evidence="12">
    <location>
        <begin position="282"/>
        <end position="306"/>
    </location>
</feature>
<evidence type="ECO:0000256" key="8">
    <source>
        <dbReference type="ARBA" id="ARBA00023004"/>
    </source>
</evidence>
<dbReference type="AlphaFoldDB" id="A0A9P7N2W8"/>
<evidence type="ECO:0008006" key="16">
    <source>
        <dbReference type="Google" id="ProtNLM"/>
    </source>
</evidence>
<evidence type="ECO:0000256" key="5">
    <source>
        <dbReference type="ARBA" id="ARBA00022723"/>
    </source>
</evidence>
<dbReference type="InterPro" id="IPR017972">
    <property type="entry name" value="Cyt_P450_CS"/>
</dbReference>
<dbReference type="InterPro" id="IPR001128">
    <property type="entry name" value="Cyt_P450"/>
</dbReference>
<keyword evidence="7 11" id="KW-0560">Oxidoreductase</keyword>
<dbReference type="Proteomes" id="UP000748025">
    <property type="component" value="Unassembled WGS sequence"/>
</dbReference>
<dbReference type="GO" id="GO:0020037">
    <property type="term" value="F:heme binding"/>
    <property type="evidence" value="ECO:0007669"/>
    <property type="project" value="InterPro"/>
</dbReference>
<keyword evidence="8 11" id="KW-0408">Iron</keyword>
<sequence length="543" mass="62607">MSNHLLLVPLIVCLSAVLLIRSLVVQYRRRVRRRRLGCQPPRKYPHRLPWLLDPWGRDLQRRRLEGFARGRYNRLFLEQFLRCGPTFEERSPSGTLLCTTDSDNWRTILALKADDYCKEETRSGPMLRFTGLGILTNEGAAWRRSRDLIKPLFVRAELGDVVRFKRHVDRLMEVLPRDGRTVDLMPWMAKLFLDSGTEFVFGQSFNCLTGDSTQAEEMLSAFRACRKSLGKKRILDSSSLPLFRDTEFERNVEIVHGFIDRQVARALDQSRRRTSADQAETTLDKDDDKHDDKHDDRNDVRNDDRNDDERARQHYVLLDELAKAVRDPIVLRHETLHVFMPSFLSISNIFSSVLFHLVRRPDIWAQLRREVLSLGDEPLTFERIKSLHSFRNVFFEGVRVHGSSGRLSRTAVRDTVIPRGGGPDGTSPVLVPKGRRVMLDMYSKLHDPRVWGDDADVFRPSRFEGRRLAWDFVAFSGGPRICPAQQQCITQSIYLLVRLVREFPVMENRDPCLEFVEAASLVSESRNGVLVGLGETPEKAVLV</sequence>
<dbReference type="GO" id="GO:0005506">
    <property type="term" value="F:iron ion binding"/>
    <property type="evidence" value="ECO:0007669"/>
    <property type="project" value="InterPro"/>
</dbReference>
<evidence type="ECO:0000256" key="3">
    <source>
        <dbReference type="ARBA" id="ARBA00010617"/>
    </source>
</evidence>
<evidence type="ECO:0000256" key="2">
    <source>
        <dbReference type="ARBA" id="ARBA00004167"/>
    </source>
</evidence>
<comment type="similarity">
    <text evidence="3 11">Belongs to the cytochrome P450 family.</text>
</comment>
<protein>
    <recommendedName>
        <fullName evidence="16">N-alkane-inducible cytochrome P450</fullName>
    </recommendedName>
</protein>